<dbReference type="InterPro" id="IPR043129">
    <property type="entry name" value="ATPase_NBD"/>
</dbReference>
<dbReference type="Pfam" id="PF00480">
    <property type="entry name" value="ROK"/>
    <property type="match status" value="1"/>
</dbReference>
<dbReference type="Gene3D" id="3.30.420.40">
    <property type="match status" value="2"/>
</dbReference>
<dbReference type="Proteomes" id="UP000252558">
    <property type="component" value="Unassembled WGS sequence"/>
</dbReference>
<dbReference type="PANTHER" id="PTHR18964">
    <property type="entry name" value="ROK (REPRESSOR, ORF, KINASE) FAMILY"/>
    <property type="match status" value="1"/>
</dbReference>
<reference evidence="1 2" key="1">
    <citation type="submission" date="2018-07" db="EMBL/GenBank/DDBJ databases">
        <title>Corallincola holothuriorum sp. nov., a new facultative anaerobe isolated from sea cucumber Apostichopus japonicus.</title>
        <authorList>
            <person name="Xia H."/>
        </authorList>
    </citation>
    <scope>NUCLEOTIDE SEQUENCE [LARGE SCALE GENOMIC DNA]</scope>
    <source>
        <strain evidence="1 2">C4</strain>
    </source>
</reference>
<dbReference type="PANTHER" id="PTHR18964:SF174">
    <property type="entry name" value="D-ALLOSE KINASE-RELATED"/>
    <property type="match status" value="1"/>
</dbReference>
<protein>
    <submittedName>
        <fullName evidence="1">ROK family protein</fullName>
    </submittedName>
</protein>
<proteinExistence type="predicted"/>
<dbReference type="SUPFAM" id="SSF53067">
    <property type="entry name" value="Actin-like ATPase domain"/>
    <property type="match status" value="1"/>
</dbReference>
<dbReference type="GO" id="GO:0004396">
    <property type="term" value="F:hexokinase activity"/>
    <property type="evidence" value="ECO:0007669"/>
    <property type="project" value="TreeGrafter"/>
</dbReference>
<sequence>MRLGIDLGGTKTEIIALDSNGVELYRQRMMTVKGDYYATLSGITQLVLEAESVLGQQGTVGVGIPGTISEVTGRVKNANSTCLIGQPLREDLAQQLSREIRVANDADCFVSSEAGDGAGAGYDSVFGVILGTGVGAGVSVHGRLLPSPNGVAGEWGHNPMPWIDDVQRAAVGRCYCGQQGCIEQFLSGPALAARCFRETGRQLSAKELAIALNSDPAADSVFKRYVLDLCKGLAHVINLLDPQVIVLGGGVSNIDRLYDLIPDSLGDYVFGGECSTPIVKNRHGDSSGVRGAAWLWP</sequence>
<evidence type="ECO:0000313" key="1">
    <source>
        <dbReference type="EMBL" id="RCU51961.1"/>
    </source>
</evidence>
<keyword evidence="2" id="KW-1185">Reference proteome</keyword>
<name>A0A368NRS7_9GAMM</name>
<evidence type="ECO:0000313" key="2">
    <source>
        <dbReference type="Proteomes" id="UP000252558"/>
    </source>
</evidence>
<organism evidence="1 2">
    <name type="scientific">Corallincola holothuriorum</name>
    <dbReference type="NCBI Taxonomy" id="2282215"/>
    <lineage>
        <taxon>Bacteria</taxon>
        <taxon>Pseudomonadati</taxon>
        <taxon>Pseudomonadota</taxon>
        <taxon>Gammaproteobacteria</taxon>
        <taxon>Alteromonadales</taxon>
        <taxon>Psychromonadaceae</taxon>
        <taxon>Corallincola</taxon>
    </lineage>
</organism>
<dbReference type="EMBL" id="QPID01000002">
    <property type="protein sequence ID" value="RCU51961.1"/>
    <property type="molecule type" value="Genomic_DNA"/>
</dbReference>
<gene>
    <name evidence="1" type="ORF">DU002_05045</name>
</gene>
<dbReference type="CDD" id="cd24066">
    <property type="entry name" value="ASKHA_NBD_ROK_EcFRK-like"/>
    <property type="match status" value="1"/>
</dbReference>
<dbReference type="InterPro" id="IPR000600">
    <property type="entry name" value="ROK"/>
</dbReference>
<dbReference type="AlphaFoldDB" id="A0A368NRS7"/>
<dbReference type="OrthoDB" id="9810372at2"/>
<comment type="caution">
    <text evidence="1">The sequence shown here is derived from an EMBL/GenBank/DDBJ whole genome shotgun (WGS) entry which is preliminary data.</text>
</comment>
<accession>A0A368NRS7</accession>